<dbReference type="RefSeq" id="WP_168882942.1">
    <property type="nucleotide sequence ID" value="NZ_JABAIL010000004.1"/>
</dbReference>
<reference evidence="1 2" key="1">
    <citation type="submission" date="2020-04" db="EMBL/GenBank/DDBJ databases">
        <title>Flammeovirga sp. SR4, a novel species isolated from seawater.</title>
        <authorList>
            <person name="Wang X."/>
        </authorList>
    </citation>
    <scope>NUCLEOTIDE SEQUENCE [LARGE SCALE GENOMIC DNA]</scope>
    <source>
        <strain evidence="1 2">SR4</strain>
    </source>
</reference>
<keyword evidence="2" id="KW-1185">Reference proteome</keyword>
<evidence type="ECO:0000313" key="1">
    <source>
        <dbReference type="EMBL" id="NLR92222.1"/>
    </source>
</evidence>
<gene>
    <name evidence="1" type="ORF">HGP29_13425</name>
</gene>
<comment type="caution">
    <text evidence="1">The sequence shown here is derived from an EMBL/GenBank/DDBJ whole genome shotgun (WGS) entry which is preliminary data.</text>
</comment>
<proteinExistence type="predicted"/>
<protein>
    <submittedName>
        <fullName evidence="1">Uncharacterized protein</fullName>
    </submittedName>
</protein>
<evidence type="ECO:0000313" key="2">
    <source>
        <dbReference type="Proteomes" id="UP000585050"/>
    </source>
</evidence>
<sequence length="276" mass="32704">MRKLIYIIIALVYVGNFDANGQTIGNYKGDESKLYAETKQFTQFIKRFNNEEDVNGQPYPTGSYKFREPTQRKKYLEILFDGQNQSITRKMKNDFIDDVTNKKSPKFIEKHQGGYFAEVESRFLYKGKNTNITLYLKLQPDSLGYKWALFDCYSNQIQGLFANNSDKKNFLHPMSHEIDFMNLHRAFRDTDELEDYATNEHEVDYLSILFFLIKSGDLTFVTVSNVKFHVLQIEGWYFSVEQFERDSYNSGWMISNLMPLKPEDKEVWYNYILHKQ</sequence>
<organism evidence="1 2">
    <name type="scientific">Flammeovirga agarivorans</name>
    <dbReference type="NCBI Taxonomy" id="2726742"/>
    <lineage>
        <taxon>Bacteria</taxon>
        <taxon>Pseudomonadati</taxon>
        <taxon>Bacteroidota</taxon>
        <taxon>Cytophagia</taxon>
        <taxon>Cytophagales</taxon>
        <taxon>Flammeovirgaceae</taxon>
        <taxon>Flammeovirga</taxon>
    </lineage>
</organism>
<name>A0A7X8XWD8_9BACT</name>
<dbReference type="AlphaFoldDB" id="A0A7X8XWD8"/>
<dbReference type="EMBL" id="JABAIL010000004">
    <property type="protein sequence ID" value="NLR92222.1"/>
    <property type="molecule type" value="Genomic_DNA"/>
</dbReference>
<dbReference type="Proteomes" id="UP000585050">
    <property type="component" value="Unassembled WGS sequence"/>
</dbReference>
<accession>A0A7X8XWD8</accession>